<dbReference type="Gene3D" id="3.30.450.20">
    <property type="entry name" value="PAS domain"/>
    <property type="match status" value="1"/>
</dbReference>
<dbReference type="SUPFAM" id="SSF55785">
    <property type="entry name" value="PYP-like sensor domain (PAS domain)"/>
    <property type="match status" value="1"/>
</dbReference>
<evidence type="ECO:0000256" key="10">
    <source>
        <dbReference type="ARBA" id="ARBA00022840"/>
    </source>
</evidence>
<dbReference type="InterPro" id="IPR036097">
    <property type="entry name" value="HisK_dim/P_sf"/>
</dbReference>
<feature type="transmembrane region" description="Helical" evidence="15">
    <location>
        <begin position="391"/>
        <end position="415"/>
    </location>
</feature>
<dbReference type="EC" id="2.7.13.3" evidence="4"/>
<evidence type="ECO:0000256" key="12">
    <source>
        <dbReference type="ARBA" id="ARBA00023012"/>
    </source>
</evidence>
<protein>
    <recommendedName>
        <fullName evidence="4">histidine kinase</fullName>
        <ecNumber evidence="4">2.7.13.3</ecNumber>
    </recommendedName>
</protein>
<keyword evidence="9" id="KW-0418">Kinase</keyword>
<comment type="similarity">
    <text evidence="3">Belongs to the sodium:solute symporter (SSF) (TC 2.A.21) family.</text>
</comment>
<feature type="transmembrane region" description="Helical" evidence="15">
    <location>
        <begin position="37"/>
        <end position="61"/>
    </location>
</feature>
<evidence type="ECO:0000256" key="6">
    <source>
        <dbReference type="ARBA" id="ARBA00022679"/>
    </source>
</evidence>
<feature type="region of interest" description="Disordered" evidence="14">
    <location>
        <begin position="949"/>
        <end position="978"/>
    </location>
</feature>
<dbReference type="InterPro" id="IPR035965">
    <property type="entry name" value="PAS-like_dom_sf"/>
</dbReference>
<evidence type="ECO:0000256" key="9">
    <source>
        <dbReference type="ARBA" id="ARBA00022777"/>
    </source>
</evidence>
<dbReference type="PANTHER" id="PTHR43065:SF10">
    <property type="entry name" value="PEROXIDE STRESS-ACTIVATED HISTIDINE KINASE MAK3"/>
    <property type="match status" value="1"/>
</dbReference>
<organism evidence="17 18">
    <name type="scientific">Balneatrix alpica</name>
    <dbReference type="NCBI Taxonomy" id="75684"/>
    <lineage>
        <taxon>Bacteria</taxon>
        <taxon>Pseudomonadati</taxon>
        <taxon>Pseudomonadota</taxon>
        <taxon>Gammaproteobacteria</taxon>
        <taxon>Oceanospirillales</taxon>
        <taxon>Balneatrichaceae</taxon>
        <taxon>Balneatrix</taxon>
    </lineage>
</organism>
<dbReference type="Gene3D" id="1.20.1730.10">
    <property type="entry name" value="Sodium/glucose cotransporter"/>
    <property type="match status" value="1"/>
</dbReference>
<keyword evidence="8" id="KW-0547">Nucleotide-binding</keyword>
<dbReference type="InterPro" id="IPR000014">
    <property type="entry name" value="PAS"/>
</dbReference>
<keyword evidence="11 15" id="KW-1133">Transmembrane helix</keyword>
<evidence type="ECO:0000313" key="17">
    <source>
        <dbReference type="EMBL" id="MFB9886652.1"/>
    </source>
</evidence>
<feature type="transmembrane region" description="Helical" evidence="15">
    <location>
        <begin position="233"/>
        <end position="256"/>
    </location>
</feature>
<comment type="catalytic activity">
    <reaction evidence="1">
        <text>ATP + protein L-histidine = ADP + protein N-phospho-L-histidine.</text>
        <dbReference type="EC" id="2.7.13.3"/>
    </reaction>
</comment>
<dbReference type="SUPFAM" id="SSF55874">
    <property type="entry name" value="ATPase domain of HSP90 chaperone/DNA topoisomerase II/histidine kinase"/>
    <property type="match status" value="1"/>
</dbReference>
<dbReference type="SUPFAM" id="SSF47384">
    <property type="entry name" value="Homodimeric domain of signal transducing histidine kinase"/>
    <property type="match status" value="1"/>
</dbReference>
<gene>
    <name evidence="17" type="ORF">ACFFLH_09540</name>
</gene>
<dbReference type="InterPro" id="IPR004358">
    <property type="entry name" value="Sig_transdc_His_kin-like_C"/>
</dbReference>
<evidence type="ECO:0000256" key="4">
    <source>
        <dbReference type="ARBA" id="ARBA00012438"/>
    </source>
</evidence>
<dbReference type="SMART" id="SM00387">
    <property type="entry name" value="HATPase_c"/>
    <property type="match status" value="1"/>
</dbReference>
<evidence type="ECO:0000259" key="16">
    <source>
        <dbReference type="PROSITE" id="PS50109"/>
    </source>
</evidence>
<feature type="transmembrane region" description="Helical" evidence="15">
    <location>
        <begin position="151"/>
        <end position="169"/>
    </location>
</feature>
<dbReference type="Proteomes" id="UP001589628">
    <property type="component" value="Unassembled WGS sequence"/>
</dbReference>
<feature type="transmembrane region" description="Helical" evidence="15">
    <location>
        <begin position="463"/>
        <end position="481"/>
    </location>
</feature>
<evidence type="ECO:0000256" key="8">
    <source>
        <dbReference type="ARBA" id="ARBA00022741"/>
    </source>
</evidence>
<dbReference type="SMART" id="SM00091">
    <property type="entry name" value="PAS"/>
    <property type="match status" value="1"/>
</dbReference>
<comment type="caution">
    <text evidence="17">The sequence shown here is derived from an EMBL/GenBank/DDBJ whole genome shotgun (WGS) entry which is preliminary data.</text>
</comment>
<keyword evidence="10 17" id="KW-0067">ATP-binding</keyword>
<dbReference type="EMBL" id="JBHLZN010000002">
    <property type="protein sequence ID" value="MFB9886652.1"/>
    <property type="molecule type" value="Genomic_DNA"/>
</dbReference>
<dbReference type="InterPro" id="IPR001734">
    <property type="entry name" value="Na/solute_symporter"/>
</dbReference>
<evidence type="ECO:0000256" key="2">
    <source>
        <dbReference type="ARBA" id="ARBA00004141"/>
    </source>
</evidence>
<sequence length="978" mass="108546">MSLNAIIPIAIIYMLALCVLAWLTDQGRVPRHWLRHPLIYVLALGVYGSAWTFYGAVGLAYNYGISFLAAYLGSSLAFILAPVIFIPIIRLCHTYQLSSLADLFAFRFRSRQAGVLTTLLMLVSAIPMLSIQIQAVADSTHILNPTLSESSLALGFCVLIALFAILFGARHPSIRDKHEGLVFSMAIKSLVKLIAMLAIAIFILWSVFANPKEMLEWLEIGSLNRPAPLHDDAWRTLILAFFASVIVMPHMFHIAFTENLNTRALRQASWGMPLFLLLMCLPIPLIVWAGARLGLDGNAEYLILLIGLSEQAPILTTLAYLGGLSAASGIVIVSVLALSAMVLNHLLLPTFQPNPKTDFYRWLLWSKRALIIALIWISYLFYSWVGQSYSLHLQGMIAFVAFLQFLPGLLATLFWPRGHRQGFTWGMLVGMGYWLISMLLPLVTGAGDAPELSLHASHWHESALYSLTLNVLIFAVVSIYAKSSAKEQYVAQACALNALPGPSGKQVMVTSCQDFVLCLTPHLGIRTAELEVQQALEDLGLEADDHRPASLRRLRDRLEANLSGLLGPSEAEDILNMSLPYQGEDSLYKANDIHIIESQLSQYQSRLTGLAAELDSLRRFHRNILQHLPIGVCALGEGDEIALWNQTMVQYTGLEAEQVLGSRIQDLPAPWQGLLGQFLSSQENRHHNACLEQGHQQRWFSLQRVDIHAQMDETPVAEHSVILVEDETDTKLLADRLAHSERLISIGRLAAGVAHEIGNPVTGIACLAQNLRYETEQPEVLEIAEQQLQQTARISRILQSLLSFSHTGQQTDPAHYQRLSIYECVQEAINLLRLDARAHQVEFTNHCQLSHEVMGDAQRLVQVFINLLNNARDASPDGSQVEIRTRLDDFSVYIEVEDQGSGIPPEHLEHLFEPFFTTKDAGQGTGLGLSLVYTIINEHYGNIEVTSRTAATHPDQPSGTCFTLTLPRPATPETTSEV</sequence>
<feature type="transmembrane region" description="Helical" evidence="15">
    <location>
        <begin position="190"/>
        <end position="208"/>
    </location>
</feature>
<feature type="transmembrane region" description="Helical" evidence="15">
    <location>
        <begin position="369"/>
        <end position="385"/>
    </location>
</feature>
<keyword evidence="18" id="KW-1185">Reference proteome</keyword>
<feature type="transmembrane region" description="Helical" evidence="15">
    <location>
        <begin position="67"/>
        <end position="92"/>
    </location>
</feature>
<dbReference type="PROSITE" id="PS50109">
    <property type="entry name" value="HIS_KIN"/>
    <property type="match status" value="1"/>
</dbReference>
<keyword evidence="7 15" id="KW-0812">Transmembrane</keyword>
<evidence type="ECO:0000256" key="11">
    <source>
        <dbReference type="ARBA" id="ARBA00022989"/>
    </source>
</evidence>
<evidence type="ECO:0000313" key="18">
    <source>
        <dbReference type="Proteomes" id="UP001589628"/>
    </source>
</evidence>
<dbReference type="PANTHER" id="PTHR43065">
    <property type="entry name" value="SENSOR HISTIDINE KINASE"/>
    <property type="match status" value="1"/>
</dbReference>
<evidence type="ECO:0000256" key="7">
    <source>
        <dbReference type="ARBA" id="ARBA00022692"/>
    </source>
</evidence>
<dbReference type="Gene3D" id="3.30.565.10">
    <property type="entry name" value="Histidine kinase-like ATPase, C-terminal domain"/>
    <property type="match status" value="1"/>
</dbReference>
<comment type="subcellular location">
    <subcellularLocation>
        <location evidence="2">Membrane</location>
        <topology evidence="2">Multi-pass membrane protein</topology>
    </subcellularLocation>
</comment>
<reference evidence="17 18" key="1">
    <citation type="submission" date="2024-09" db="EMBL/GenBank/DDBJ databases">
        <authorList>
            <person name="Sun Q."/>
            <person name="Mori K."/>
        </authorList>
    </citation>
    <scope>NUCLEOTIDE SEQUENCE [LARGE SCALE GENOMIC DNA]</scope>
    <source>
        <strain evidence="17 18">ATCC 51285</strain>
    </source>
</reference>
<dbReference type="CDD" id="cd10322">
    <property type="entry name" value="SLC5sbd"/>
    <property type="match status" value="1"/>
</dbReference>
<dbReference type="CDD" id="cd00082">
    <property type="entry name" value="HisKA"/>
    <property type="match status" value="1"/>
</dbReference>
<accession>A0ABV5ZBJ6</accession>
<dbReference type="InterPro" id="IPR013767">
    <property type="entry name" value="PAS_fold"/>
</dbReference>
<keyword evidence="13 15" id="KW-0472">Membrane</keyword>
<evidence type="ECO:0000256" key="5">
    <source>
        <dbReference type="ARBA" id="ARBA00022553"/>
    </source>
</evidence>
<keyword evidence="5" id="KW-0597">Phosphoprotein</keyword>
<keyword evidence="6" id="KW-0808">Transferase</keyword>
<name>A0ABV5ZBJ6_9GAMM</name>
<dbReference type="RefSeq" id="WP_027312077.1">
    <property type="nucleotide sequence ID" value="NZ_JAUESS010000003.1"/>
</dbReference>
<evidence type="ECO:0000256" key="15">
    <source>
        <dbReference type="SAM" id="Phobius"/>
    </source>
</evidence>
<dbReference type="SMART" id="SM00388">
    <property type="entry name" value="HisKA"/>
    <property type="match status" value="1"/>
</dbReference>
<dbReference type="Gene3D" id="1.10.287.130">
    <property type="match status" value="1"/>
</dbReference>
<dbReference type="Pfam" id="PF02518">
    <property type="entry name" value="HATPase_c"/>
    <property type="match status" value="1"/>
</dbReference>
<dbReference type="InterPro" id="IPR003594">
    <property type="entry name" value="HATPase_dom"/>
</dbReference>
<dbReference type="InterPro" id="IPR036890">
    <property type="entry name" value="HATPase_C_sf"/>
</dbReference>
<dbReference type="PRINTS" id="PR00344">
    <property type="entry name" value="BCTRLSENSOR"/>
</dbReference>
<feature type="compositionally biased region" description="Polar residues" evidence="14">
    <location>
        <begin position="949"/>
        <end position="963"/>
    </location>
</feature>
<evidence type="ECO:0000256" key="14">
    <source>
        <dbReference type="SAM" id="MobiDB-lite"/>
    </source>
</evidence>
<evidence type="ECO:0000256" key="3">
    <source>
        <dbReference type="ARBA" id="ARBA00006434"/>
    </source>
</evidence>
<feature type="transmembrane region" description="Helical" evidence="15">
    <location>
        <begin position="6"/>
        <end position="25"/>
    </location>
</feature>
<feature type="transmembrane region" description="Helical" evidence="15">
    <location>
        <begin position="318"/>
        <end position="348"/>
    </location>
</feature>
<dbReference type="PROSITE" id="PS50283">
    <property type="entry name" value="NA_SOLUT_SYMP_3"/>
    <property type="match status" value="1"/>
</dbReference>
<dbReference type="GO" id="GO:0005524">
    <property type="term" value="F:ATP binding"/>
    <property type="evidence" value="ECO:0007669"/>
    <property type="project" value="UniProtKB-KW"/>
</dbReference>
<dbReference type="Pfam" id="PF00989">
    <property type="entry name" value="PAS"/>
    <property type="match status" value="1"/>
</dbReference>
<dbReference type="InterPro" id="IPR038377">
    <property type="entry name" value="Na/Glc_symporter_sf"/>
</dbReference>
<keyword evidence="12" id="KW-0902">Two-component regulatory system</keyword>
<feature type="transmembrane region" description="Helical" evidence="15">
    <location>
        <begin position="113"/>
        <end position="131"/>
    </location>
</feature>
<feature type="transmembrane region" description="Helical" evidence="15">
    <location>
        <begin position="422"/>
        <end position="443"/>
    </location>
</feature>
<dbReference type="InterPro" id="IPR005467">
    <property type="entry name" value="His_kinase_dom"/>
</dbReference>
<dbReference type="InterPro" id="IPR003661">
    <property type="entry name" value="HisK_dim/P_dom"/>
</dbReference>
<proteinExistence type="inferred from homology"/>
<evidence type="ECO:0000256" key="1">
    <source>
        <dbReference type="ARBA" id="ARBA00000085"/>
    </source>
</evidence>
<feature type="transmembrane region" description="Helical" evidence="15">
    <location>
        <begin position="268"/>
        <end position="291"/>
    </location>
</feature>
<dbReference type="Pfam" id="PF00512">
    <property type="entry name" value="HisKA"/>
    <property type="match status" value="1"/>
</dbReference>
<feature type="domain" description="Histidine kinase" evidence="16">
    <location>
        <begin position="752"/>
        <end position="970"/>
    </location>
</feature>
<evidence type="ECO:0000256" key="13">
    <source>
        <dbReference type="ARBA" id="ARBA00023136"/>
    </source>
</evidence>